<dbReference type="EMBL" id="CP000748">
    <property type="protein sequence ID" value="ACG80207.1"/>
    <property type="molecule type" value="Genomic_DNA"/>
</dbReference>
<sequence>MGPGLIRYELSFELERDGDGSRLRHGIEAQSFLSRVIEGRLQRLLKRPFETFVNDVRHRLAAPAAPKPKPPRAGKSRAPRNLPPPKRGRRR</sequence>
<feature type="region of interest" description="Disordered" evidence="1">
    <location>
        <begin position="59"/>
        <end position="91"/>
    </location>
</feature>
<proteinExistence type="predicted"/>
<keyword evidence="2" id="KW-0614">Plasmid</keyword>
<evidence type="ECO:0000313" key="2">
    <source>
        <dbReference type="EMBL" id="ACG80207.1"/>
    </source>
</evidence>
<evidence type="ECO:0000256" key="1">
    <source>
        <dbReference type="SAM" id="MobiDB-lite"/>
    </source>
</evidence>
<dbReference type="AlphaFoldDB" id="B4RIN2"/>
<accession>B4RIN2</accession>
<dbReference type="Proteomes" id="UP000001868">
    <property type="component" value="Plasmid pHLK1"/>
</dbReference>
<evidence type="ECO:0000313" key="3">
    <source>
        <dbReference type="Proteomes" id="UP000001868"/>
    </source>
</evidence>
<reference evidence="2 3" key="1">
    <citation type="journal article" date="2008" name="BMC Genomics">
        <title>Complete genome of Phenylobacterium zucineum - a novel facultative intracellular bacterium isolated from human erythroleukemia cell line K562.</title>
        <authorList>
            <person name="Luo Y."/>
            <person name="Xu X."/>
            <person name="Ding Z."/>
            <person name="Liu Z."/>
            <person name="Zhang B."/>
            <person name="Yan Z."/>
            <person name="Sun J."/>
            <person name="Hu S."/>
            <person name="Hu X."/>
        </authorList>
    </citation>
    <scope>NUCLEOTIDE SEQUENCE [LARGE SCALE GENOMIC DNA]</scope>
    <source>
        <strain evidence="3">HLK1</strain>
        <plasmid evidence="3">HLK1</plasmid>
        <plasmid evidence="3">Plasmid pHLK1</plasmid>
    </source>
</reference>
<protein>
    <submittedName>
        <fullName evidence="2">Uncharacterized protein</fullName>
    </submittedName>
</protein>
<feature type="compositionally biased region" description="Basic residues" evidence="1">
    <location>
        <begin position="69"/>
        <end position="78"/>
    </location>
</feature>
<geneLocation type="plasmid" evidence="3">
    <name>pHLK1</name>
</geneLocation>
<gene>
    <name evidence="2" type="ordered locus">PHZ_p0264</name>
</gene>
<dbReference type="KEGG" id="pzu:PHZ_p0264"/>
<organism evidence="2 3">
    <name type="scientific">Phenylobacterium zucineum (strain HLK1)</name>
    <dbReference type="NCBI Taxonomy" id="450851"/>
    <lineage>
        <taxon>Bacteria</taxon>
        <taxon>Pseudomonadati</taxon>
        <taxon>Pseudomonadota</taxon>
        <taxon>Alphaproteobacteria</taxon>
        <taxon>Caulobacterales</taxon>
        <taxon>Caulobacteraceae</taxon>
        <taxon>Phenylobacterium</taxon>
    </lineage>
</organism>
<dbReference type="HOGENOM" id="CLU_2424359_0_0_5"/>
<keyword evidence="3" id="KW-1185">Reference proteome</keyword>
<name>B4RIN2_PHEZH</name>